<feature type="region of interest" description="Disordered" evidence="1">
    <location>
        <begin position="158"/>
        <end position="209"/>
    </location>
</feature>
<keyword evidence="4" id="KW-1185">Reference proteome</keyword>
<dbReference type="VEuPathDB" id="AmoebaDB:NAEGRDRAFT_51679"/>
<evidence type="ECO:0000256" key="1">
    <source>
        <dbReference type="SAM" id="MobiDB-lite"/>
    </source>
</evidence>
<feature type="compositionally biased region" description="Polar residues" evidence="1">
    <location>
        <begin position="23"/>
        <end position="37"/>
    </location>
</feature>
<dbReference type="OrthoDB" id="2285229at2759"/>
<dbReference type="InterPro" id="IPR012340">
    <property type="entry name" value="NA-bd_OB-fold"/>
</dbReference>
<gene>
    <name evidence="3" type="ORF">NAEGRDRAFT_51679</name>
</gene>
<accession>D2VRH1</accession>
<dbReference type="InParanoid" id="D2VRH1"/>
<feature type="compositionally biased region" description="Polar residues" evidence="1">
    <location>
        <begin position="1"/>
        <end position="12"/>
    </location>
</feature>
<feature type="region of interest" description="Disordered" evidence="1">
    <location>
        <begin position="287"/>
        <end position="325"/>
    </location>
</feature>
<name>D2VRH1_NAEGR</name>
<evidence type="ECO:0000259" key="2">
    <source>
        <dbReference type="SMART" id="SM00955"/>
    </source>
</evidence>
<dbReference type="InterPro" id="IPR050180">
    <property type="entry name" value="RNR_Ribonuclease"/>
</dbReference>
<dbReference type="GeneID" id="8854944"/>
<dbReference type="GO" id="GO:0006402">
    <property type="term" value="P:mRNA catabolic process"/>
    <property type="evidence" value="ECO:0007669"/>
    <property type="project" value="TreeGrafter"/>
</dbReference>
<proteinExistence type="predicted"/>
<protein>
    <submittedName>
        <fullName evidence="3">Predicted protein</fullName>
    </submittedName>
</protein>
<evidence type="ECO:0000313" key="4">
    <source>
        <dbReference type="Proteomes" id="UP000006671"/>
    </source>
</evidence>
<evidence type="ECO:0000313" key="3">
    <source>
        <dbReference type="EMBL" id="EFC40603.1"/>
    </source>
</evidence>
<dbReference type="InterPro" id="IPR001900">
    <property type="entry name" value="RNase_II/R"/>
</dbReference>
<dbReference type="KEGG" id="ngr:NAEGRDRAFT_51679"/>
<feature type="region of interest" description="Disordered" evidence="1">
    <location>
        <begin position="132"/>
        <end position="151"/>
    </location>
</feature>
<dbReference type="Proteomes" id="UP000006671">
    <property type="component" value="Unassembled WGS sequence"/>
</dbReference>
<dbReference type="RefSeq" id="XP_002673347.1">
    <property type="nucleotide sequence ID" value="XM_002673301.1"/>
</dbReference>
<feature type="compositionally biased region" description="Polar residues" evidence="1">
    <location>
        <begin position="77"/>
        <end position="96"/>
    </location>
</feature>
<dbReference type="SUPFAM" id="SSF50249">
    <property type="entry name" value="Nucleic acid-binding proteins"/>
    <property type="match status" value="1"/>
</dbReference>
<feature type="compositionally biased region" description="Low complexity" evidence="1">
    <location>
        <begin position="175"/>
        <end position="205"/>
    </location>
</feature>
<dbReference type="PANTHER" id="PTHR23355">
    <property type="entry name" value="RIBONUCLEASE"/>
    <property type="match status" value="1"/>
</dbReference>
<dbReference type="STRING" id="5762.D2VRH1"/>
<dbReference type="EMBL" id="GG738891">
    <property type="protein sequence ID" value="EFC40603.1"/>
    <property type="molecule type" value="Genomic_DNA"/>
</dbReference>
<sequence>MSGRMENNNQGGFNRRSVPDFFKNNSEPIKKNNQQGFTNNGSGSNRNNHRNTSDNVNPNNNMKPSSSNSNNTSTNNYQQKTHYKNNNYKGNVHQNSEQNDNYQRKQYKHYNKQQVNHQNQTENRHSSNIKQTLDTHSNEPFGGGSDQQLEPTYNRQNKYTRQPYKKQVYAKQPISTSESVSMVNSSTFGSQSSTSTITSNTSDLSHYSTHPELNKKIRSELSNKQQESKAKQSGVGGTLSYTSQLFYPSYMYTSNASNSNNNSYMPTVLEGCHYYVPPTFYQVPTSPVETQKKEVTKTLPSPSKRKKREIENDSSSEDEDDESISSVGSQIQLSFEDDDYIVGFASFNGSFFFCWQKATKESESQAKIRDILTLSSKYSGSKPETLFSKCIKNKSIYAALKKFIKKLIKQNQPFNPYLINSHSSLLMKLFLTSSNTWLEFASNLPAISNKFAKLKAREVKLLLSEYSTEWNYFSDIDLTKEENITSLITGDENELVKKFMKRVEREDFSKFKRRSHLLTCSWVCKCPNGNEDVFKELLKTIRTVQPTLSSSQEKLNQIFEREKNDTKPQKMTICELVAKVDDFDADLTNFKLKKPETSIFSERRVVDSDFSETFIKELSIIVSLNIFQELKYKYDFSHKKQKGAANDFKKLYSIVDVETQKKKTAFNAKIQSAYKDESSQISTLELEEHEKLIHQLIQFVTYDKEYRCFQRYYDLLKTEEDDINRMFGWFQFPYQLKAVQWLKRLNANINWVDIYLNRIHASPHFEEDILKMIDEECDRSCNWANESRYSFLDYSDKTFTIDKKGTKDCDDAFTILDHNTNSIKIAVHITDVASTILRNIDFSKNVPPVEEKKDANKRYTGNKSKFNDHPIFQSALFSEAARRIMSIYIPGVEETYAPCFPRHLSEELLSLIDKRPKEVISHIFIIYNNGKVECKGVVKGLIQVNHSYFFEEADEKIDSPYADPFWKHLYDCCCAIHEERLAHGAKKFTPGVVPLGGVDLSLDYQDDSPNPEIHVNTHRQNPSKSSKIITEFSILLNSTMAKYFYDNKICGLYKEFYQTYNRLLPESIKDMDIEEFVEVASILDPEGNETNYLAQGKTQQNENYTALQNFEKELKNQGSRKTTNIGKITTKPTKFYQNIIGVELYMQLSSPLRRWLDLVLQVQLVHHLNTIEAGIPWKGLESSLFSEEILHYWSEKVSDKIETVKDMEKQVMYHYFLLYLKKNMDALKGPYLLDCVSEINFRKGKRTNHPKHKHNIDYDNLVNKSKPVITQLLRLRLVNYNYFAIEAYVTSNMVDMDEITLVKVVDIDCYTHTISAELVQ</sequence>
<feature type="compositionally biased region" description="Acidic residues" evidence="1">
    <location>
        <begin position="312"/>
        <end position="323"/>
    </location>
</feature>
<dbReference type="eggNOG" id="KOG2102">
    <property type="taxonomic scope" value="Eukaryota"/>
</dbReference>
<organism evidence="4">
    <name type="scientific">Naegleria gruberi</name>
    <name type="common">Amoeba</name>
    <dbReference type="NCBI Taxonomy" id="5762"/>
    <lineage>
        <taxon>Eukaryota</taxon>
        <taxon>Discoba</taxon>
        <taxon>Heterolobosea</taxon>
        <taxon>Tetramitia</taxon>
        <taxon>Eutetramitia</taxon>
        <taxon>Vahlkampfiidae</taxon>
        <taxon>Naegleria</taxon>
    </lineage>
</organism>
<feature type="domain" description="RNB" evidence="2">
    <location>
        <begin position="791"/>
        <end position="1170"/>
    </location>
</feature>
<dbReference type="SMART" id="SM00955">
    <property type="entry name" value="RNB"/>
    <property type="match status" value="1"/>
</dbReference>
<dbReference type="GO" id="GO:0000932">
    <property type="term" value="C:P-body"/>
    <property type="evidence" value="ECO:0007669"/>
    <property type="project" value="TreeGrafter"/>
</dbReference>
<dbReference type="OMA" id="KMTICEL"/>
<dbReference type="GO" id="GO:0000175">
    <property type="term" value="F:3'-5'-RNA exonuclease activity"/>
    <property type="evidence" value="ECO:0007669"/>
    <property type="project" value="TreeGrafter"/>
</dbReference>
<feature type="compositionally biased region" description="Low complexity" evidence="1">
    <location>
        <begin position="53"/>
        <end position="76"/>
    </location>
</feature>
<reference evidence="3 4" key="1">
    <citation type="journal article" date="2010" name="Cell">
        <title>The genome of Naegleria gruberi illuminates early eukaryotic versatility.</title>
        <authorList>
            <person name="Fritz-Laylin L.K."/>
            <person name="Prochnik S.E."/>
            <person name="Ginger M.L."/>
            <person name="Dacks J.B."/>
            <person name="Carpenter M.L."/>
            <person name="Field M.C."/>
            <person name="Kuo A."/>
            <person name="Paredez A."/>
            <person name="Chapman J."/>
            <person name="Pham J."/>
            <person name="Shu S."/>
            <person name="Neupane R."/>
            <person name="Cipriano M."/>
            <person name="Mancuso J."/>
            <person name="Tu H."/>
            <person name="Salamov A."/>
            <person name="Lindquist E."/>
            <person name="Shapiro H."/>
            <person name="Lucas S."/>
            <person name="Grigoriev I.V."/>
            <person name="Cande W.Z."/>
            <person name="Fulton C."/>
            <person name="Rokhsar D.S."/>
            <person name="Dawson S.C."/>
        </authorList>
    </citation>
    <scope>NUCLEOTIDE SEQUENCE [LARGE SCALE GENOMIC DNA]</scope>
    <source>
        <strain evidence="3 4">NEG-M</strain>
    </source>
</reference>
<dbReference type="PANTHER" id="PTHR23355:SF9">
    <property type="entry name" value="DIS3-LIKE EXONUCLEASE 2"/>
    <property type="match status" value="1"/>
</dbReference>
<dbReference type="GO" id="GO:0003723">
    <property type="term" value="F:RNA binding"/>
    <property type="evidence" value="ECO:0007669"/>
    <property type="project" value="InterPro"/>
</dbReference>
<feature type="region of interest" description="Disordered" evidence="1">
    <location>
        <begin position="1"/>
        <end position="96"/>
    </location>
</feature>
<dbReference type="Pfam" id="PF00773">
    <property type="entry name" value="RNB"/>
    <property type="match status" value="1"/>
</dbReference>